<dbReference type="AlphaFoldDB" id="A0A5N5FQJ7"/>
<proteinExistence type="predicted"/>
<name>A0A5N5FQJ7_9ROSA</name>
<accession>A0A5N5FQJ7</accession>
<evidence type="ECO:0000313" key="3">
    <source>
        <dbReference type="EMBL" id="KAB2620510.1"/>
    </source>
</evidence>
<gene>
    <name evidence="3" type="ORF">D8674_036491</name>
    <name evidence="2" type="ORF">D8674_042449</name>
</gene>
<keyword evidence="4" id="KW-1185">Reference proteome</keyword>
<keyword evidence="1" id="KW-0812">Transmembrane</keyword>
<sequence length="80" mass="9511">MRTPNLGFRLGVNQCSTDFKSWKMVPKELKKFIVGELSVSFCIFMITNLFVLALQVHWDVDETDKKQRKNLDDLFKMHFR</sequence>
<protein>
    <submittedName>
        <fullName evidence="2">Uncharacterized protein</fullName>
    </submittedName>
</protein>
<evidence type="ECO:0000313" key="2">
    <source>
        <dbReference type="EMBL" id="KAB2603921.1"/>
    </source>
</evidence>
<keyword evidence="1" id="KW-1133">Transmembrane helix</keyword>
<dbReference type="Proteomes" id="UP000327157">
    <property type="component" value="Unassembled WGS sequence"/>
</dbReference>
<comment type="caution">
    <text evidence="2">The sequence shown here is derived from an EMBL/GenBank/DDBJ whole genome shotgun (WGS) entry which is preliminary data.</text>
</comment>
<keyword evidence="1" id="KW-0472">Membrane</keyword>
<feature type="transmembrane region" description="Helical" evidence="1">
    <location>
        <begin position="32"/>
        <end position="54"/>
    </location>
</feature>
<dbReference type="EMBL" id="SMOL01000664">
    <property type="protein sequence ID" value="KAB2603921.1"/>
    <property type="molecule type" value="Genomic_DNA"/>
</dbReference>
<evidence type="ECO:0000256" key="1">
    <source>
        <dbReference type="SAM" id="Phobius"/>
    </source>
</evidence>
<organism evidence="2 4">
    <name type="scientific">Pyrus ussuriensis x Pyrus communis</name>
    <dbReference type="NCBI Taxonomy" id="2448454"/>
    <lineage>
        <taxon>Eukaryota</taxon>
        <taxon>Viridiplantae</taxon>
        <taxon>Streptophyta</taxon>
        <taxon>Embryophyta</taxon>
        <taxon>Tracheophyta</taxon>
        <taxon>Spermatophyta</taxon>
        <taxon>Magnoliopsida</taxon>
        <taxon>eudicotyledons</taxon>
        <taxon>Gunneridae</taxon>
        <taxon>Pentapetalae</taxon>
        <taxon>rosids</taxon>
        <taxon>fabids</taxon>
        <taxon>Rosales</taxon>
        <taxon>Rosaceae</taxon>
        <taxon>Amygdaloideae</taxon>
        <taxon>Maleae</taxon>
        <taxon>Pyrus</taxon>
    </lineage>
</organism>
<reference evidence="2 4" key="2">
    <citation type="submission" date="2019-11" db="EMBL/GenBank/DDBJ databases">
        <title>A de novo genome assembly of a pear dwarfing rootstock.</title>
        <authorList>
            <person name="Wang F."/>
            <person name="Wang J."/>
            <person name="Li S."/>
            <person name="Zhang Y."/>
            <person name="Fang M."/>
            <person name="Ma L."/>
            <person name="Zhao Y."/>
            <person name="Jiang S."/>
        </authorList>
    </citation>
    <scope>NUCLEOTIDE SEQUENCE [LARGE SCALE GENOMIC DNA]</scope>
    <source>
        <strain evidence="2">S2</strain>
        <tissue evidence="2">Leaf</tissue>
    </source>
</reference>
<evidence type="ECO:0000313" key="4">
    <source>
        <dbReference type="Proteomes" id="UP000327157"/>
    </source>
</evidence>
<reference evidence="2 4" key="1">
    <citation type="submission" date="2019-09" db="EMBL/GenBank/DDBJ databases">
        <authorList>
            <person name="Ou C."/>
        </authorList>
    </citation>
    <scope>NUCLEOTIDE SEQUENCE [LARGE SCALE GENOMIC DNA]</scope>
    <source>
        <strain evidence="2">S2</strain>
        <tissue evidence="2">Leaf</tissue>
    </source>
</reference>
<dbReference type="EMBL" id="SMOL01000325">
    <property type="protein sequence ID" value="KAB2620510.1"/>
    <property type="molecule type" value="Genomic_DNA"/>
</dbReference>